<evidence type="ECO:0000256" key="2">
    <source>
        <dbReference type="ARBA" id="ARBA00022679"/>
    </source>
</evidence>
<evidence type="ECO:0000256" key="4">
    <source>
        <dbReference type="ARBA" id="ARBA00023453"/>
    </source>
</evidence>
<dbReference type="InterPro" id="IPR002935">
    <property type="entry name" value="SAM_O-MeTrfase"/>
</dbReference>
<evidence type="ECO:0000256" key="3">
    <source>
        <dbReference type="ARBA" id="ARBA00022691"/>
    </source>
</evidence>
<dbReference type="GO" id="GO:0008757">
    <property type="term" value="F:S-adenosylmethionine-dependent methyltransferase activity"/>
    <property type="evidence" value="ECO:0007669"/>
    <property type="project" value="TreeGrafter"/>
</dbReference>
<sequence length="258" mass="28782">MRAGLLVLVTWLACTNALPGNLPGHHLSSKQSKQQRYCLPVDHRRPVTHVETQKASIPAPLSWRSSIAPEVIQLTRTLMSLYQPSKCLVIGWSEHIIEGVFTGLGLLGVAEQVESRGFVMALEHPSYVQFWENIGLESARTAGLSYALRIQLRSSEPIEKALPKLAANEPDNFDFILLDDLRRQNYLDDYEHAVRLLRPGGLLIINQALNNGGVLTGIELMNENDRVMSVMNIRIKDDGRVRASLLPFGGGTWIILKK</sequence>
<reference evidence="6 7" key="1">
    <citation type="submission" date="2014-03" db="EMBL/GenBank/DDBJ databases">
        <title>Draft genome of the hookworm Oesophagostomum dentatum.</title>
        <authorList>
            <person name="Mitreva M."/>
        </authorList>
    </citation>
    <scope>NUCLEOTIDE SEQUENCE [LARGE SCALE GENOMIC DNA]</scope>
    <source>
        <strain evidence="6 7">OD-Hann</strain>
    </source>
</reference>
<dbReference type="OrthoDB" id="10251242at2759"/>
<dbReference type="GO" id="GO:0008171">
    <property type="term" value="F:O-methyltransferase activity"/>
    <property type="evidence" value="ECO:0007669"/>
    <property type="project" value="InterPro"/>
</dbReference>
<dbReference type="InterPro" id="IPR029063">
    <property type="entry name" value="SAM-dependent_MTases_sf"/>
</dbReference>
<dbReference type="PANTHER" id="PTHR10509">
    <property type="entry name" value="O-METHYLTRANSFERASE-RELATED"/>
    <property type="match status" value="1"/>
</dbReference>
<evidence type="ECO:0000313" key="7">
    <source>
        <dbReference type="Proteomes" id="UP000053660"/>
    </source>
</evidence>
<keyword evidence="2 6" id="KW-0808">Transferase</keyword>
<dbReference type="InterPro" id="IPR050362">
    <property type="entry name" value="Cation-dep_OMT"/>
</dbReference>
<protein>
    <submittedName>
        <fullName evidence="6">O-methyltransferase</fullName>
    </submittedName>
</protein>
<dbReference type="Proteomes" id="UP000053660">
    <property type="component" value="Unassembled WGS sequence"/>
</dbReference>
<dbReference type="GO" id="GO:0032259">
    <property type="term" value="P:methylation"/>
    <property type="evidence" value="ECO:0007669"/>
    <property type="project" value="UniProtKB-KW"/>
</dbReference>
<dbReference type="Gene3D" id="3.40.50.150">
    <property type="entry name" value="Vaccinia Virus protein VP39"/>
    <property type="match status" value="1"/>
</dbReference>
<feature type="chain" id="PRO_5002082352" evidence="5">
    <location>
        <begin position="18"/>
        <end position="258"/>
    </location>
</feature>
<keyword evidence="5" id="KW-0732">Signal</keyword>
<accession>A0A0B1TQA9</accession>
<dbReference type="SUPFAM" id="SSF53335">
    <property type="entry name" value="S-adenosyl-L-methionine-dependent methyltransferases"/>
    <property type="match status" value="1"/>
</dbReference>
<proteinExistence type="inferred from homology"/>
<dbReference type="Pfam" id="PF01596">
    <property type="entry name" value="Methyltransf_3"/>
    <property type="match status" value="1"/>
</dbReference>
<evidence type="ECO:0000256" key="5">
    <source>
        <dbReference type="SAM" id="SignalP"/>
    </source>
</evidence>
<evidence type="ECO:0000256" key="1">
    <source>
        <dbReference type="ARBA" id="ARBA00022603"/>
    </source>
</evidence>
<keyword evidence="7" id="KW-1185">Reference proteome</keyword>
<dbReference type="AlphaFoldDB" id="A0A0B1TQA9"/>
<dbReference type="PANTHER" id="PTHR10509:SF33">
    <property type="entry name" value="CATECHOL-O-METHYLTRANSFERASE FAMILY"/>
    <property type="match status" value="1"/>
</dbReference>
<keyword evidence="1 6" id="KW-0489">Methyltransferase</keyword>
<name>A0A0B1TQA9_OESDE</name>
<keyword evidence="3" id="KW-0949">S-adenosyl-L-methionine</keyword>
<feature type="signal peptide" evidence="5">
    <location>
        <begin position="1"/>
        <end position="17"/>
    </location>
</feature>
<gene>
    <name evidence="6" type="ORF">OESDEN_00310</name>
</gene>
<evidence type="ECO:0000313" key="6">
    <source>
        <dbReference type="EMBL" id="KHJ99703.1"/>
    </source>
</evidence>
<comment type="similarity">
    <text evidence="4">Belongs to the class I-like SAM-binding methyltransferase superfamily. Cation-dependent O-methyltransferase family.</text>
</comment>
<dbReference type="EMBL" id="KN549208">
    <property type="protein sequence ID" value="KHJ99703.1"/>
    <property type="molecule type" value="Genomic_DNA"/>
</dbReference>
<organism evidence="6 7">
    <name type="scientific">Oesophagostomum dentatum</name>
    <name type="common">Nodular worm</name>
    <dbReference type="NCBI Taxonomy" id="61180"/>
    <lineage>
        <taxon>Eukaryota</taxon>
        <taxon>Metazoa</taxon>
        <taxon>Ecdysozoa</taxon>
        <taxon>Nematoda</taxon>
        <taxon>Chromadorea</taxon>
        <taxon>Rhabditida</taxon>
        <taxon>Rhabditina</taxon>
        <taxon>Rhabditomorpha</taxon>
        <taxon>Strongyloidea</taxon>
        <taxon>Strongylidae</taxon>
        <taxon>Oesophagostomum</taxon>
    </lineage>
</organism>